<evidence type="ECO:0000313" key="2">
    <source>
        <dbReference type="EMBL" id="OGL98044.1"/>
    </source>
</evidence>
<dbReference type="SUPFAM" id="SSF103473">
    <property type="entry name" value="MFS general substrate transporter"/>
    <property type="match status" value="1"/>
</dbReference>
<feature type="transmembrane region" description="Helical" evidence="1">
    <location>
        <begin position="362"/>
        <end position="394"/>
    </location>
</feature>
<accession>A0A1F7W7I0</accession>
<evidence type="ECO:0008006" key="4">
    <source>
        <dbReference type="Google" id="ProtNLM"/>
    </source>
</evidence>
<dbReference type="AlphaFoldDB" id="A0A1F7W7I0"/>
<gene>
    <name evidence="2" type="ORF">A2304_00860</name>
</gene>
<sequence>MTVRVSSTPFPRPARASGIREGLSALAWHRILIQTGAAMLGMFLPMFLYQLFDRNMSAVLWYAFAYYLLAGLLEPLGAMVMTRIGMKNALRLGTMLYVFFFLTLALAEYIPVRAVVISSLLAISTWHVIYWVPYHTEFAEEGRGHRLGTVIGAIAAAGSLVGVVLPTFSGWVIETYGYPVLCLSALLVVFASLVPIGRVRATEEQYEFGFLQTFRELFAPARRRFLMTFAAEGAESVVGFFVWPVFLFELLRGEYVQAGMVTTAVGLLSIAIQILVGHLVDREKHRGRLLSFGMNLSAIGWILKSFVSSVAHIILFGTLHSFALILMRTPFEALMYAKAADAGHYVDEYTVLREMALSLGRVILLAVLLSLGAAFQFWIAFLITAAVTFFFGILSRKPPAFGT</sequence>
<feature type="transmembrane region" description="Helical" evidence="1">
    <location>
        <begin position="301"/>
        <end position="326"/>
    </location>
</feature>
<keyword evidence="1" id="KW-0812">Transmembrane</keyword>
<keyword evidence="1" id="KW-0472">Membrane</keyword>
<feature type="transmembrane region" description="Helical" evidence="1">
    <location>
        <begin position="113"/>
        <end position="132"/>
    </location>
</feature>
<dbReference type="EMBL" id="MGFE01000025">
    <property type="protein sequence ID" value="OGL98044.1"/>
    <property type="molecule type" value="Genomic_DNA"/>
</dbReference>
<dbReference type="Proteomes" id="UP000176501">
    <property type="component" value="Unassembled WGS sequence"/>
</dbReference>
<feature type="transmembrane region" description="Helical" evidence="1">
    <location>
        <begin position="144"/>
        <end position="164"/>
    </location>
</feature>
<feature type="transmembrane region" description="Helical" evidence="1">
    <location>
        <begin position="58"/>
        <end position="77"/>
    </location>
</feature>
<proteinExistence type="predicted"/>
<organism evidence="2 3">
    <name type="scientific">Candidatus Uhrbacteria bacterium RIFOXYB2_FULL_57_15</name>
    <dbReference type="NCBI Taxonomy" id="1802422"/>
    <lineage>
        <taxon>Bacteria</taxon>
        <taxon>Candidatus Uhriibacteriota</taxon>
    </lineage>
</organism>
<evidence type="ECO:0000256" key="1">
    <source>
        <dbReference type="SAM" id="Phobius"/>
    </source>
</evidence>
<evidence type="ECO:0000313" key="3">
    <source>
        <dbReference type="Proteomes" id="UP000176501"/>
    </source>
</evidence>
<comment type="caution">
    <text evidence="2">The sequence shown here is derived from an EMBL/GenBank/DDBJ whole genome shotgun (WGS) entry which is preliminary data.</text>
</comment>
<keyword evidence="1" id="KW-1133">Transmembrane helix</keyword>
<feature type="transmembrane region" description="Helical" evidence="1">
    <location>
        <begin position="31"/>
        <end position="52"/>
    </location>
</feature>
<name>A0A1F7W7I0_9BACT</name>
<feature type="transmembrane region" description="Helical" evidence="1">
    <location>
        <begin position="176"/>
        <end position="196"/>
    </location>
</feature>
<protein>
    <recommendedName>
        <fullName evidence="4">Major facilitator superfamily (MFS) profile domain-containing protein</fullName>
    </recommendedName>
</protein>
<feature type="transmembrane region" description="Helical" evidence="1">
    <location>
        <begin position="225"/>
        <end position="246"/>
    </location>
</feature>
<reference evidence="2 3" key="1">
    <citation type="journal article" date="2016" name="Nat. Commun.">
        <title>Thousands of microbial genomes shed light on interconnected biogeochemical processes in an aquifer system.</title>
        <authorList>
            <person name="Anantharaman K."/>
            <person name="Brown C.T."/>
            <person name="Hug L.A."/>
            <person name="Sharon I."/>
            <person name="Castelle C.J."/>
            <person name="Probst A.J."/>
            <person name="Thomas B.C."/>
            <person name="Singh A."/>
            <person name="Wilkins M.J."/>
            <person name="Karaoz U."/>
            <person name="Brodie E.L."/>
            <person name="Williams K.H."/>
            <person name="Hubbard S.S."/>
            <person name="Banfield J.F."/>
        </authorList>
    </citation>
    <scope>NUCLEOTIDE SEQUENCE [LARGE SCALE GENOMIC DNA]</scope>
</reference>
<feature type="transmembrane region" description="Helical" evidence="1">
    <location>
        <begin position="258"/>
        <end position="280"/>
    </location>
</feature>
<feature type="transmembrane region" description="Helical" evidence="1">
    <location>
        <begin position="89"/>
        <end position="107"/>
    </location>
</feature>
<dbReference type="InterPro" id="IPR036259">
    <property type="entry name" value="MFS_trans_sf"/>
</dbReference>
<dbReference type="Gene3D" id="1.20.1250.20">
    <property type="entry name" value="MFS general substrate transporter like domains"/>
    <property type="match status" value="2"/>
</dbReference>